<evidence type="ECO:0000313" key="6">
    <source>
        <dbReference type="EMBL" id="ACO32242.1"/>
    </source>
</evidence>
<dbReference type="InParanoid" id="C1F306"/>
<dbReference type="SUPFAM" id="SSF51011">
    <property type="entry name" value="Glycosyl hydrolase domain"/>
    <property type="match status" value="1"/>
</dbReference>
<dbReference type="PANTHER" id="PTHR12631">
    <property type="entry name" value="ALPHA-L-IDURONIDASE"/>
    <property type="match status" value="1"/>
</dbReference>
<evidence type="ECO:0000256" key="1">
    <source>
        <dbReference type="ARBA" id="ARBA00008875"/>
    </source>
</evidence>
<gene>
    <name evidence="6" type="primary">xynB</name>
    <name evidence="6" type="ordered locus">ACP_0908</name>
</gene>
<evidence type="ECO:0000256" key="3">
    <source>
        <dbReference type="ARBA" id="ARBA00023295"/>
    </source>
</evidence>
<dbReference type="eggNOG" id="COG3664">
    <property type="taxonomic scope" value="Bacteria"/>
</dbReference>
<dbReference type="InterPro" id="IPR000514">
    <property type="entry name" value="Glyco_hydro_39"/>
</dbReference>
<keyword evidence="7" id="KW-1185">Reference proteome</keyword>
<keyword evidence="3 6" id="KW-0326">Glycosidase</keyword>
<dbReference type="InterPro" id="IPR017853">
    <property type="entry name" value="GH"/>
</dbReference>
<dbReference type="PROSITE" id="PS01027">
    <property type="entry name" value="GLYCOSYL_HYDROL_F39"/>
    <property type="match status" value="1"/>
</dbReference>
<sequence>MAVTFAAHAVAQSPSHQPRVITANVQAAAGPVNRFFDFSVGSDYSGTLIKADSQNQLQMVTDELGFRYIRFHAIFHDALGTVQQKNGKIVYNWTGIDELYDNLLARHIKPFVELSFTPQALATSKNSIFYYHANTSHPNPKEWRNLIAAFARHLEKRYGKAEVRSWYFEVWNEPNLSGFWEGGDQKAYFQLYDLTARTLKSVDRQLRVGGPATAGAAWIPAFLDYVKKTHAPIDFVTTHTYGVKGGFLDPDGKDDLLLDPSPNAIVGDVRRVHQQIAASPFPHLPLYITEWSTSYTPADPVHDSYISAAYILNKLKATQGLAQGMSYWTYSDLFEESGPPPAAFYGGFGLVTRDGIRKPAFFAYKYLHALRGETIPSSDPQSMLSTNGQNFTAVLWDFQTPAQGKLGDREFYTRLLPDHAAAPVDLTVTHLTPGTLYRLQLHRTGYGVNDAYSEYLRMGAPKNLTQPQIAHLDYLTRDQPERNQLLRAGSDGTIALHIPMRTNGIVLVTLRRVYSASPNPRH</sequence>
<evidence type="ECO:0000259" key="5">
    <source>
        <dbReference type="Pfam" id="PF01229"/>
    </source>
</evidence>
<evidence type="ECO:0000256" key="4">
    <source>
        <dbReference type="PIRSR" id="PIRSR600514-1"/>
    </source>
</evidence>
<dbReference type="PANTHER" id="PTHR12631:SF10">
    <property type="entry name" value="BETA-XYLOSIDASE-LIKE PROTEIN-RELATED"/>
    <property type="match status" value="1"/>
</dbReference>
<dbReference type="AlphaFoldDB" id="C1F306"/>
<dbReference type="SUPFAM" id="SSF51445">
    <property type="entry name" value="(Trans)glycosidases"/>
    <property type="match status" value="1"/>
</dbReference>
<dbReference type="InterPro" id="IPR051923">
    <property type="entry name" value="Glycosyl_Hydrolase_39"/>
</dbReference>
<dbReference type="STRING" id="240015.ACP_0908"/>
<accession>C1F306</accession>
<protein>
    <submittedName>
        <fullName evidence="6">Xylann 1,4-beta-xylosidase</fullName>
        <ecNumber evidence="6">3.2.1.37</ecNumber>
    </submittedName>
</protein>
<dbReference type="Proteomes" id="UP000002207">
    <property type="component" value="Chromosome"/>
</dbReference>
<dbReference type="Gene3D" id="3.20.20.80">
    <property type="entry name" value="Glycosidases"/>
    <property type="match status" value="1"/>
</dbReference>
<dbReference type="InterPro" id="IPR049165">
    <property type="entry name" value="GH39_as"/>
</dbReference>
<feature type="domain" description="Glycosyl hydrolases family 39 N-terminal catalytic" evidence="5">
    <location>
        <begin position="26"/>
        <end position="472"/>
    </location>
</feature>
<feature type="active site" description="Proton donor" evidence="4">
    <location>
        <position position="173"/>
    </location>
</feature>
<dbReference type="Pfam" id="PF01229">
    <property type="entry name" value="Glyco_hydro_39"/>
    <property type="match status" value="1"/>
</dbReference>
<organism evidence="6 7">
    <name type="scientific">Acidobacterium capsulatum (strain ATCC 51196 / DSM 11244 / BCRC 80197 / JCM 7670 / NBRC 15755 / NCIMB 13165 / 161)</name>
    <dbReference type="NCBI Taxonomy" id="240015"/>
    <lineage>
        <taxon>Bacteria</taxon>
        <taxon>Pseudomonadati</taxon>
        <taxon>Acidobacteriota</taxon>
        <taxon>Terriglobia</taxon>
        <taxon>Terriglobales</taxon>
        <taxon>Acidobacteriaceae</taxon>
        <taxon>Acidobacterium</taxon>
    </lineage>
</organism>
<proteinExistence type="inferred from homology"/>
<reference evidence="6 7" key="1">
    <citation type="journal article" date="2009" name="Appl. Environ. Microbiol.">
        <title>Three genomes from the phylum Acidobacteria provide insight into the lifestyles of these microorganisms in soils.</title>
        <authorList>
            <person name="Ward N.L."/>
            <person name="Challacombe J.F."/>
            <person name="Janssen P.H."/>
            <person name="Henrissat B."/>
            <person name="Coutinho P.M."/>
            <person name="Wu M."/>
            <person name="Xie G."/>
            <person name="Haft D.H."/>
            <person name="Sait M."/>
            <person name="Badger J."/>
            <person name="Barabote R.D."/>
            <person name="Bradley B."/>
            <person name="Brettin T.S."/>
            <person name="Brinkac L.M."/>
            <person name="Bruce D."/>
            <person name="Creasy T."/>
            <person name="Daugherty S.C."/>
            <person name="Davidsen T.M."/>
            <person name="DeBoy R.T."/>
            <person name="Detter J.C."/>
            <person name="Dodson R.J."/>
            <person name="Durkin A.S."/>
            <person name="Ganapathy A."/>
            <person name="Gwinn-Giglio M."/>
            <person name="Han C.S."/>
            <person name="Khouri H."/>
            <person name="Kiss H."/>
            <person name="Kothari S.P."/>
            <person name="Madupu R."/>
            <person name="Nelson K.E."/>
            <person name="Nelson W.C."/>
            <person name="Paulsen I."/>
            <person name="Penn K."/>
            <person name="Ren Q."/>
            <person name="Rosovitz M.J."/>
            <person name="Selengut J.D."/>
            <person name="Shrivastava S."/>
            <person name="Sullivan S.A."/>
            <person name="Tapia R."/>
            <person name="Thompson L.S."/>
            <person name="Watkins K.L."/>
            <person name="Yang Q."/>
            <person name="Yu C."/>
            <person name="Zafar N."/>
            <person name="Zhou L."/>
            <person name="Kuske C.R."/>
        </authorList>
    </citation>
    <scope>NUCLEOTIDE SEQUENCE [LARGE SCALE GENOMIC DNA]</scope>
    <source>
        <strain evidence="7">ATCC 51196 / DSM 11244 / BCRC 80197 / JCM 7670 / NBRC 15755 / NCIMB 13165 / 161</strain>
    </source>
</reference>
<dbReference type="InterPro" id="IPR049166">
    <property type="entry name" value="GH39_cat"/>
</dbReference>
<dbReference type="HOGENOM" id="CLU_028597_0_0_0"/>
<evidence type="ECO:0000256" key="2">
    <source>
        <dbReference type="ARBA" id="ARBA00022801"/>
    </source>
</evidence>
<dbReference type="PRINTS" id="PR00745">
    <property type="entry name" value="GLHYDRLASE39"/>
</dbReference>
<dbReference type="EC" id="3.2.1.37" evidence="6"/>
<dbReference type="KEGG" id="aca:ACP_0908"/>
<comment type="similarity">
    <text evidence="1">Belongs to the glycosyl hydrolase 39 family.</text>
</comment>
<dbReference type="GO" id="GO:0009044">
    <property type="term" value="F:xylan 1,4-beta-xylosidase activity"/>
    <property type="evidence" value="ECO:0007669"/>
    <property type="project" value="UniProtKB-EC"/>
</dbReference>
<dbReference type="Gene3D" id="2.60.40.1500">
    <property type="entry name" value="Glycosyl hydrolase domain, family 39"/>
    <property type="match status" value="1"/>
</dbReference>
<dbReference type="EMBL" id="CP001472">
    <property type="protein sequence ID" value="ACO32242.1"/>
    <property type="molecule type" value="Genomic_DNA"/>
</dbReference>
<name>C1F306_ACIC5</name>
<keyword evidence="2 6" id="KW-0378">Hydrolase</keyword>
<dbReference type="CAZy" id="GH39">
    <property type="family name" value="Glycoside Hydrolase Family 39"/>
</dbReference>
<evidence type="ECO:0000313" key="7">
    <source>
        <dbReference type="Proteomes" id="UP000002207"/>
    </source>
</evidence>
<dbReference type="GO" id="GO:0005975">
    <property type="term" value="P:carbohydrate metabolic process"/>
    <property type="evidence" value="ECO:0007669"/>
    <property type="project" value="InterPro"/>
</dbReference>